<keyword evidence="10" id="KW-1185">Reference proteome</keyword>
<comment type="caution">
    <text evidence="9">The sequence shown here is derived from an EMBL/GenBank/DDBJ whole genome shotgun (WGS) entry which is preliminary data.</text>
</comment>
<sequence>MGKTLSGFFEAPTHSPGTEIDFYALSQAIWRQKRLVMVVALVGCVLSLGYAFLTTPVYQVSSVLRPAAVNELDALNRSEIYSLPPNAALSRVAVSLGSYETQLNFFRDNEELFSRYIKPGRSLEQNFRAFNKDSAAFDLQDVNQVDEFRRLIELKFDYVEGVDGAAVLNKFVAYAIDVERQKITADLNVLIKNRLSEINGKIDFARATYQLDKGAKIAVLRESDNLKRARLQDELKALRLQLKILRGDRASQLNEAIAIARSLGIKKPSTPSSLTDSDLSSGANIIRTEVSSQQAPLYFLGTDALEAELSTLQKRTSDDFEGGRIAEIAKELQLLQANREIEVLNSRSNEDIFLRDVQASRAEAARLGSLGTDLSRVQLVSVDQRAMPSDSPIRPKRLLVVLFGTALGLILGLLLAFVRYQFSVLRARSYLHPATQVLDVQAPAGVSQRESARLG</sequence>
<dbReference type="Proteomes" id="UP001148203">
    <property type="component" value="Unassembled WGS sequence"/>
</dbReference>
<dbReference type="InterPro" id="IPR050445">
    <property type="entry name" value="Bact_polysacc_biosynth/exp"/>
</dbReference>
<evidence type="ECO:0000256" key="2">
    <source>
        <dbReference type="ARBA" id="ARBA00022475"/>
    </source>
</evidence>
<dbReference type="PANTHER" id="PTHR32309:SF13">
    <property type="entry name" value="FERRIC ENTEROBACTIN TRANSPORT PROTEIN FEPE"/>
    <property type="match status" value="1"/>
</dbReference>
<comment type="subcellular location">
    <subcellularLocation>
        <location evidence="1">Cell membrane</location>
        <topology evidence="1">Multi-pass membrane protein</topology>
    </subcellularLocation>
</comment>
<name>A0ABT5NVK0_9PSED</name>
<keyword evidence="5 7" id="KW-0472">Membrane</keyword>
<dbReference type="Gene3D" id="3.30.1890.10">
    <property type="entry name" value="FepE-like"/>
    <property type="match status" value="2"/>
</dbReference>
<keyword evidence="4 7" id="KW-1133">Transmembrane helix</keyword>
<feature type="transmembrane region" description="Helical" evidence="7">
    <location>
        <begin position="35"/>
        <end position="53"/>
    </location>
</feature>
<dbReference type="EMBL" id="JAMDGY010000052">
    <property type="protein sequence ID" value="MDD0992164.1"/>
    <property type="molecule type" value="Genomic_DNA"/>
</dbReference>
<dbReference type="Pfam" id="PF02706">
    <property type="entry name" value="Wzz"/>
    <property type="match status" value="1"/>
</dbReference>
<proteinExistence type="predicted"/>
<evidence type="ECO:0000313" key="9">
    <source>
        <dbReference type="EMBL" id="MDD0992164.1"/>
    </source>
</evidence>
<evidence type="ECO:0000256" key="4">
    <source>
        <dbReference type="ARBA" id="ARBA00022989"/>
    </source>
</evidence>
<keyword evidence="6" id="KW-0175">Coiled coil</keyword>
<evidence type="ECO:0000256" key="1">
    <source>
        <dbReference type="ARBA" id="ARBA00004651"/>
    </source>
</evidence>
<dbReference type="SUPFAM" id="SSF160355">
    <property type="entry name" value="Bacterial polysaccharide co-polymerase-like"/>
    <property type="match status" value="2"/>
</dbReference>
<keyword evidence="3 7" id="KW-0812">Transmembrane</keyword>
<evidence type="ECO:0000256" key="5">
    <source>
        <dbReference type="ARBA" id="ARBA00023136"/>
    </source>
</evidence>
<evidence type="ECO:0000256" key="7">
    <source>
        <dbReference type="SAM" id="Phobius"/>
    </source>
</evidence>
<dbReference type="InterPro" id="IPR003856">
    <property type="entry name" value="LPS_length_determ_N"/>
</dbReference>
<dbReference type="RefSeq" id="WP_273912070.1">
    <property type="nucleotide sequence ID" value="NZ_JAMDGX010000048.1"/>
</dbReference>
<evidence type="ECO:0000256" key="6">
    <source>
        <dbReference type="SAM" id="Coils"/>
    </source>
</evidence>
<feature type="transmembrane region" description="Helical" evidence="7">
    <location>
        <begin position="398"/>
        <end position="418"/>
    </location>
</feature>
<organism evidence="9 10">
    <name type="scientific">Pseudomonas fontis</name>
    <dbReference type="NCBI Taxonomy" id="2942633"/>
    <lineage>
        <taxon>Bacteria</taxon>
        <taxon>Pseudomonadati</taxon>
        <taxon>Pseudomonadota</taxon>
        <taxon>Gammaproteobacteria</taxon>
        <taxon>Pseudomonadales</taxon>
        <taxon>Pseudomonadaceae</taxon>
        <taxon>Pseudomonas</taxon>
    </lineage>
</organism>
<reference evidence="9 10" key="1">
    <citation type="submission" date="2022-05" db="EMBL/GenBank/DDBJ databases">
        <title>Novel Pseudomonas spp. Isolated from a Rainbow Trout Aquaculture Facility.</title>
        <authorList>
            <person name="Testerman T."/>
            <person name="Graf J."/>
        </authorList>
    </citation>
    <scope>NUCLEOTIDE SEQUENCE [LARGE SCALE GENOMIC DNA]</scope>
    <source>
        <strain evidence="9 10">ID681</strain>
    </source>
</reference>
<evidence type="ECO:0000313" key="10">
    <source>
        <dbReference type="Proteomes" id="UP001148203"/>
    </source>
</evidence>
<dbReference type="PANTHER" id="PTHR32309">
    <property type="entry name" value="TYROSINE-PROTEIN KINASE"/>
    <property type="match status" value="1"/>
</dbReference>
<keyword evidence="2" id="KW-1003">Cell membrane</keyword>
<protein>
    <submittedName>
        <fullName evidence="9">Wzz/FepE/Etk N-terminal domain-containing protein</fullName>
    </submittedName>
</protein>
<feature type="domain" description="Polysaccharide chain length determinant N-terminal" evidence="8">
    <location>
        <begin position="19"/>
        <end position="76"/>
    </location>
</feature>
<gene>
    <name evidence="9" type="ORF">M5G11_16650</name>
</gene>
<feature type="coiled-coil region" evidence="6">
    <location>
        <begin position="221"/>
        <end position="248"/>
    </location>
</feature>
<evidence type="ECO:0000259" key="8">
    <source>
        <dbReference type="Pfam" id="PF02706"/>
    </source>
</evidence>
<evidence type="ECO:0000256" key="3">
    <source>
        <dbReference type="ARBA" id="ARBA00022692"/>
    </source>
</evidence>
<accession>A0ABT5NVK0</accession>